<evidence type="ECO:0000313" key="2">
    <source>
        <dbReference type="EMBL" id="MED6241306.1"/>
    </source>
</evidence>
<evidence type="ECO:0000313" key="3">
    <source>
        <dbReference type="Proteomes" id="UP001345963"/>
    </source>
</evidence>
<dbReference type="EMBL" id="JAHUTI010029701">
    <property type="protein sequence ID" value="MED6241306.1"/>
    <property type="molecule type" value="Genomic_DNA"/>
</dbReference>
<name>A0ABU7AU85_9TELE</name>
<feature type="compositionally biased region" description="Basic and acidic residues" evidence="1">
    <location>
        <begin position="55"/>
        <end position="65"/>
    </location>
</feature>
<gene>
    <name evidence="2" type="ORF">ATANTOWER_008208</name>
</gene>
<dbReference type="Proteomes" id="UP001345963">
    <property type="component" value="Unassembled WGS sequence"/>
</dbReference>
<sequence length="101" mass="11320">MVLRTITHQTDHYTILRYLLGVEKKQERTPLEKRSDPSREEKYVPWPALCSGTGRKSEQRAEGLDLRLPGKQGAESPGSLDPGCPCAQAETKTRCGTSHRQ</sequence>
<accession>A0ABU7AU85</accession>
<reference evidence="2 3" key="1">
    <citation type="submission" date="2021-07" db="EMBL/GenBank/DDBJ databases">
        <authorList>
            <person name="Palmer J.M."/>
        </authorList>
    </citation>
    <scope>NUCLEOTIDE SEQUENCE [LARGE SCALE GENOMIC DNA]</scope>
    <source>
        <strain evidence="2 3">AT_MEX2019</strain>
        <tissue evidence="2">Muscle</tissue>
    </source>
</reference>
<comment type="caution">
    <text evidence="2">The sequence shown here is derived from an EMBL/GenBank/DDBJ whole genome shotgun (WGS) entry which is preliminary data.</text>
</comment>
<organism evidence="2 3">
    <name type="scientific">Ataeniobius toweri</name>
    <dbReference type="NCBI Taxonomy" id="208326"/>
    <lineage>
        <taxon>Eukaryota</taxon>
        <taxon>Metazoa</taxon>
        <taxon>Chordata</taxon>
        <taxon>Craniata</taxon>
        <taxon>Vertebrata</taxon>
        <taxon>Euteleostomi</taxon>
        <taxon>Actinopterygii</taxon>
        <taxon>Neopterygii</taxon>
        <taxon>Teleostei</taxon>
        <taxon>Neoteleostei</taxon>
        <taxon>Acanthomorphata</taxon>
        <taxon>Ovalentaria</taxon>
        <taxon>Atherinomorphae</taxon>
        <taxon>Cyprinodontiformes</taxon>
        <taxon>Goodeidae</taxon>
        <taxon>Ataeniobius</taxon>
    </lineage>
</organism>
<keyword evidence="3" id="KW-1185">Reference proteome</keyword>
<evidence type="ECO:0000256" key="1">
    <source>
        <dbReference type="SAM" id="MobiDB-lite"/>
    </source>
</evidence>
<proteinExistence type="predicted"/>
<protein>
    <submittedName>
        <fullName evidence="2">Uncharacterized protein</fullName>
    </submittedName>
</protein>
<feature type="compositionally biased region" description="Basic and acidic residues" evidence="1">
    <location>
        <begin position="25"/>
        <end position="43"/>
    </location>
</feature>
<feature type="region of interest" description="Disordered" evidence="1">
    <location>
        <begin position="25"/>
        <end position="101"/>
    </location>
</feature>